<gene>
    <name evidence="6" type="ORF">BGZ65_003322</name>
</gene>
<dbReference type="NCBIfam" id="NF003417">
    <property type="entry name" value="PRK04813.1"/>
    <property type="match status" value="2"/>
</dbReference>
<keyword evidence="1" id="KW-0596">Phosphopantetheine</keyword>
<dbReference type="Gene3D" id="2.30.38.10">
    <property type="entry name" value="Luciferase, Domain 3"/>
    <property type="match status" value="2"/>
</dbReference>
<dbReference type="GO" id="GO:0005829">
    <property type="term" value="C:cytosol"/>
    <property type="evidence" value="ECO:0007669"/>
    <property type="project" value="TreeGrafter"/>
</dbReference>
<dbReference type="SUPFAM" id="SSF47336">
    <property type="entry name" value="ACP-like"/>
    <property type="match status" value="1"/>
</dbReference>
<dbReference type="Pfam" id="PF00668">
    <property type="entry name" value="Condensation"/>
    <property type="match status" value="2"/>
</dbReference>
<feature type="domain" description="Carrier" evidence="5">
    <location>
        <begin position="942"/>
        <end position="1016"/>
    </location>
</feature>
<dbReference type="Pfam" id="PF00501">
    <property type="entry name" value="AMP-binding"/>
    <property type="match status" value="2"/>
</dbReference>
<dbReference type="Proteomes" id="UP000749646">
    <property type="component" value="Unassembled WGS sequence"/>
</dbReference>
<dbReference type="InterPro" id="IPR036736">
    <property type="entry name" value="ACP-like_sf"/>
</dbReference>
<dbReference type="SUPFAM" id="SSF56801">
    <property type="entry name" value="Acetyl-CoA synthetase-like"/>
    <property type="match status" value="2"/>
</dbReference>
<evidence type="ECO:0000256" key="4">
    <source>
        <dbReference type="ARBA" id="ARBA00029454"/>
    </source>
</evidence>
<dbReference type="Pfam" id="PF13193">
    <property type="entry name" value="AMP-binding_C"/>
    <property type="match status" value="1"/>
</dbReference>
<dbReference type="GO" id="GO:0016874">
    <property type="term" value="F:ligase activity"/>
    <property type="evidence" value="ECO:0007669"/>
    <property type="project" value="UniProtKB-KW"/>
</dbReference>
<dbReference type="CDD" id="cd05930">
    <property type="entry name" value="A_NRPS"/>
    <property type="match status" value="2"/>
</dbReference>
<dbReference type="Gene3D" id="3.30.300.30">
    <property type="match status" value="2"/>
</dbReference>
<evidence type="ECO:0000259" key="5">
    <source>
        <dbReference type="PROSITE" id="PS50075"/>
    </source>
</evidence>
<keyword evidence="3" id="KW-0436">Ligase</keyword>
<dbReference type="Pfam" id="PF00550">
    <property type="entry name" value="PP-binding"/>
    <property type="match status" value="1"/>
</dbReference>
<name>A0A9P6MHY7_9FUNG</name>
<evidence type="ECO:0000313" key="7">
    <source>
        <dbReference type="Proteomes" id="UP000749646"/>
    </source>
</evidence>
<dbReference type="EMBL" id="JAAAHW010000511">
    <property type="protein sequence ID" value="KAG0001634.1"/>
    <property type="molecule type" value="Genomic_DNA"/>
</dbReference>
<dbReference type="PANTHER" id="PTHR45527:SF1">
    <property type="entry name" value="FATTY ACID SYNTHASE"/>
    <property type="match status" value="1"/>
</dbReference>
<organism evidence="6 7">
    <name type="scientific">Modicella reniformis</name>
    <dbReference type="NCBI Taxonomy" id="1440133"/>
    <lineage>
        <taxon>Eukaryota</taxon>
        <taxon>Fungi</taxon>
        <taxon>Fungi incertae sedis</taxon>
        <taxon>Mucoromycota</taxon>
        <taxon>Mortierellomycotina</taxon>
        <taxon>Mortierellomycetes</taxon>
        <taxon>Mortierellales</taxon>
        <taxon>Mortierellaceae</taxon>
        <taxon>Modicella</taxon>
    </lineage>
</organism>
<comment type="caution">
    <text evidence="6">The sequence shown here is derived from an EMBL/GenBank/DDBJ whole genome shotgun (WGS) entry which is preliminary data.</text>
</comment>
<dbReference type="InterPro" id="IPR000873">
    <property type="entry name" value="AMP-dep_synth/lig_dom"/>
</dbReference>
<dbReference type="Gene3D" id="3.30.559.30">
    <property type="entry name" value="Nonribosomal peptide synthetase, condensation domain"/>
    <property type="match status" value="2"/>
</dbReference>
<dbReference type="NCBIfam" id="TIGR01733">
    <property type="entry name" value="AA-adenyl-dom"/>
    <property type="match status" value="2"/>
</dbReference>
<dbReference type="InterPro" id="IPR009081">
    <property type="entry name" value="PP-bd_ACP"/>
</dbReference>
<feature type="non-terminal residue" evidence="6">
    <location>
        <position position="1"/>
    </location>
</feature>
<evidence type="ECO:0000313" key="6">
    <source>
        <dbReference type="EMBL" id="KAG0001634.1"/>
    </source>
</evidence>
<dbReference type="GO" id="GO:0031177">
    <property type="term" value="F:phosphopantetheine binding"/>
    <property type="evidence" value="ECO:0007669"/>
    <property type="project" value="TreeGrafter"/>
</dbReference>
<protein>
    <recommendedName>
        <fullName evidence="5">Carrier domain-containing protein</fullName>
    </recommendedName>
</protein>
<dbReference type="FunFam" id="3.40.50.12780:FF:000012">
    <property type="entry name" value="Non-ribosomal peptide synthetase"/>
    <property type="match status" value="2"/>
</dbReference>
<dbReference type="FunFam" id="3.30.300.30:FF:000010">
    <property type="entry name" value="Enterobactin synthetase component F"/>
    <property type="match status" value="1"/>
</dbReference>
<dbReference type="FunFam" id="1.10.1200.10:FF:000005">
    <property type="entry name" value="Nonribosomal peptide synthetase 1"/>
    <property type="match status" value="1"/>
</dbReference>
<dbReference type="OrthoDB" id="2425118at2759"/>
<dbReference type="Gene3D" id="1.10.1200.10">
    <property type="entry name" value="ACP-like"/>
    <property type="match status" value="1"/>
</dbReference>
<reference evidence="6" key="1">
    <citation type="journal article" date="2020" name="Fungal Divers.">
        <title>Resolving the Mortierellaceae phylogeny through synthesis of multi-gene phylogenetics and phylogenomics.</title>
        <authorList>
            <person name="Vandepol N."/>
            <person name="Liber J."/>
            <person name="Desiro A."/>
            <person name="Na H."/>
            <person name="Kennedy M."/>
            <person name="Barry K."/>
            <person name="Grigoriev I.V."/>
            <person name="Miller A.N."/>
            <person name="O'Donnell K."/>
            <person name="Stajich J.E."/>
            <person name="Bonito G."/>
        </authorList>
    </citation>
    <scope>NUCLEOTIDE SEQUENCE</scope>
    <source>
        <strain evidence="6">MES-2147</strain>
    </source>
</reference>
<dbReference type="Gene3D" id="3.40.50.980">
    <property type="match status" value="4"/>
</dbReference>
<keyword evidence="7" id="KW-1185">Reference proteome</keyword>
<comment type="similarity">
    <text evidence="4">Belongs to the NRP synthetase family.</text>
</comment>
<sequence length="1942" mass="215800">MSVRLRGDLNCDAWQRALNTLFARHEALRSIFVTVNGEPRVNLLSAQSGIPISWKDLRGQQDAETQLERISIEEASAPFDLAQGPLIRVVMVQLDNAEHQLLLTQHHIVSDGWSMAIMCNELNALYTAYCMGEPDPLPPLTIQYPDFAVWQKQWLSGERLEAHSSYWRKALADSPVLINLPTDRPRPVQQSFAGKEIQIRLDPQLTRALKDMSQKHGTTLYMTIMTAWSAVLSRLSGQDDIIIGSPTANRNNHQIESLIGFFVNTLALRVDMSGDPTVRQLLERVRSTTIDAQAHQDLPFEQVVEIVQLPRNMSHSPLFQVMFVWQSNEESEWNLPKIETLEVEPTYDVARFDLTLQLFESDNGITGSLGYSTAIFDQSTMERHVGYLCTMLEAMVADVDRVITAVELIAPAEREMLLRTWNATEKDYPSHLCIHQLFEQQVERTPEATALVFTDQSLTYAEVNTRANQLAHHLIELGVLPDMRVAICVERSCAMVVAALAVLKIGGTYVPLDPTYASKRLSDILVDSATMFALADNAGRAAIGEESLSAMTVFDPNTSLNERSNKDKDSNPQVPGLTSRHLAYIIYTSGSTGKPKGVLIEHQGVVNFLMSRQDVYGIHQGSRVLQFSSFGFDGSVMDIFATLGYGGTIYLLPDHIRYVPAQLWDYLRDHSITQAFLPPALLRDCIDLPPLSNPLTMIVGGESYPASLLRALQALFPNGTILNEYGPTETTIIAASWRFQEDYTGDIPPIGRPLSNRSFYILDKHQNPVPLGAAGELFIGGVGVARGYLNRPELTSQVFVHDPFAGAADARMYKTGDLGRYLPDGNICVLGRNDHQVKIRGFRIELGEVEARLTDHDLVDKAIVVAMDHGNQKRLVAYVAAEKNDHLVFTLRSHLASCLPDYMVPSAIVRMDSLPLTLNGKIDRKALPAPDLDAFARQDYEEPHGEIEITIAQMWSELLHVDRVSRNDNFFSLGGHSLLAVRLMNRITELGVQLPLSMLFASPCLSAFAECVNQQLGQGDNSLQTIVPVSREGDLPISFAQQRMWFLAQLEGVSETYHMSMSVHLQGDLNCDAWQCALNTLFARHEALRSVFVTVNGEPQVRLLSAQSGIPICWKDLRGQPDAETKLERISAEETSAPFDLAQGPLIRVVMVQLDNDEHQLLLTQHHIVSDGWSMAILCNELNALYTAYCMCEPDPLLPLTIQYPDFAAWQKQWLSGDRLEAHNSYWRTVLADAPVLINLPTDRPRPAQQSFAGKDIQIRLNPQLTRSLKDLSQKHGTTMYMTILTAWSAVLARLSGQDDIIIGSPTANRNNPQIESLIGFFVNTLALRVDLSGDPTVRQLLDRVRSTTLDAQAHQDLPFEQVVDIVQPPRSMSHSPLFQVMFVWQNNEESEWHLPMIETLEVDPTYEVTKFDLTLQLYESDEGISGSLGYSTALFDQSTMERHVGYLCAMLEAITTDVDRVITAVEIIAPAERDLLLRTWNETKQDYPSHLCIHQLFEPQVERTPHATALVFMGQSMTYAELNTRANKLAHHLIELGVRPDSRVAICVERSFAMIVGVIAILKAGGAYIPLDPAYASERLRDILADAATAIIVADKTGRGVLQDETLGSLTVVDPNSVLDVCNGSERSNGDIISLDHRHSNPEIAGLTSRHLAYIIYTSGSTGKPKGVTIEHQGAVNLIHSRPKMFGLLPSSRAVQFTSLSFDHSVSEIFSALTCGASLHLVPDEVRLDQQRLWSYFKEHSITHVSITPTLLQDNKDLPPLETPLTFVIMGEALPASLIPQVFAIVPNGRIINDYGPTEISVATTVWECPRDFTGDIVPIGRPIPNKSIYILDKYSQPVPLGAVGELYIGGVGVARGYLNQPELSAKVFLRDPFSADAGARMYKTGDVARYLPDGTIEYLGRNDHQVKIRGFRIELGEIEARLTDHILVDNAVVLALGEGS</sequence>
<dbReference type="InterPro" id="IPR020845">
    <property type="entry name" value="AMP-binding_CS"/>
</dbReference>
<dbReference type="InterPro" id="IPR010071">
    <property type="entry name" value="AA_adenyl_dom"/>
</dbReference>
<dbReference type="PANTHER" id="PTHR45527">
    <property type="entry name" value="NONRIBOSOMAL PEPTIDE SYNTHETASE"/>
    <property type="match status" value="1"/>
</dbReference>
<dbReference type="PROSITE" id="PS50075">
    <property type="entry name" value="CARRIER"/>
    <property type="match status" value="1"/>
</dbReference>
<evidence type="ECO:0000256" key="2">
    <source>
        <dbReference type="ARBA" id="ARBA00022553"/>
    </source>
</evidence>
<evidence type="ECO:0000256" key="1">
    <source>
        <dbReference type="ARBA" id="ARBA00022450"/>
    </source>
</evidence>
<evidence type="ECO:0000256" key="3">
    <source>
        <dbReference type="ARBA" id="ARBA00022598"/>
    </source>
</evidence>
<dbReference type="GO" id="GO:0043041">
    <property type="term" value="P:amino acid activation for nonribosomal peptide biosynthetic process"/>
    <property type="evidence" value="ECO:0007669"/>
    <property type="project" value="TreeGrafter"/>
</dbReference>
<dbReference type="InterPro" id="IPR045851">
    <property type="entry name" value="AMP-bd_C_sf"/>
</dbReference>
<dbReference type="FunFam" id="3.30.559.30:FF:000001">
    <property type="entry name" value="Non-ribosomal peptide synthetase"/>
    <property type="match status" value="1"/>
</dbReference>
<accession>A0A9P6MHY7</accession>
<dbReference type="FunFam" id="2.30.38.10:FF:000001">
    <property type="entry name" value="Non-ribosomal peptide synthetase PvdI"/>
    <property type="match status" value="2"/>
</dbReference>
<dbReference type="GO" id="GO:0044550">
    <property type="term" value="P:secondary metabolite biosynthetic process"/>
    <property type="evidence" value="ECO:0007669"/>
    <property type="project" value="TreeGrafter"/>
</dbReference>
<proteinExistence type="inferred from homology"/>
<dbReference type="PROSITE" id="PS00455">
    <property type="entry name" value="AMP_BINDING"/>
    <property type="match status" value="2"/>
</dbReference>
<dbReference type="FunFam" id="3.40.50.980:FF:000001">
    <property type="entry name" value="Non-ribosomal peptide synthetase"/>
    <property type="match status" value="2"/>
</dbReference>
<dbReference type="CDD" id="cd19531">
    <property type="entry name" value="LCL_NRPS-like"/>
    <property type="match status" value="2"/>
</dbReference>
<dbReference type="InterPro" id="IPR025110">
    <property type="entry name" value="AMP-bd_C"/>
</dbReference>
<keyword evidence="2" id="KW-0597">Phosphoprotein</keyword>
<dbReference type="Gene3D" id="3.30.559.10">
    <property type="entry name" value="Chloramphenicol acetyltransferase-like domain"/>
    <property type="match status" value="2"/>
</dbReference>
<dbReference type="InterPro" id="IPR001242">
    <property type="entry name" value="Condensation_dom"/>
</dbReference>
<dbReference type="SUPFAM" id="SSF52777">
    <property type="entry name" value="CoA-dependent acyltransferases"/>
    <property type="match status" value="4"/>
</dbReference>
<dbReference type="InterPro" id="IPR023213">
    <property type="entry name" value="CAT-like_dom_sf"/>
</dbReference>